<comment type="caution">
    <text evidence="2">The sequence shown here is derived from an EMBL/GenBank/DDBJ whole genome shotgun (WGS) entry which is preliminary data.</text>
</comment>
<sequence>MCVCFQVPRLPPCSNLHRSTQQLQITTDLKEGSSIIHTSDQYTYVQSDQAGSTTNSKNPQRWQDVYSIECTQCWIVDAYRNGGDVDLFQINLGDQDADNTNNAKQESTRMIPRSLTNF</sequence>
<keyword evidence="3" id="KW-1185">Reference proteome</keyword>
<dbReference type="AlphaFoldDB" id="A0AAW0FX62"/>
<proteinExistence type="predicted"/>
<dbReference type="EMBL" id="JASBNA010000029">
    <property type="protein sequence ID" value="KAK7683689.1"/>
    <property type="molecule type" value="Genomic_DNA"/>
</dbReference>
<reference evidence="2 3" key="1">
    <citation type="submission" date="2022-09" db="EMBL/GenBank/DDBJ databases">
        <authorList>
            <person name="Palmer J.M."/>
        </authorList>
    </citation>
    <scope>NUCLEOTIDE SEQUENCE [LARGE SCALE GENOMIC DNA]</scope>
    <source>
        <strain evidence="2 3">DSM 7382</strain>
    </source>
</reference>
<protein>
    <submittedName>
        <fullName evidence="2">Uncharacterized protein</fullName>
    </submittedName>
</protein>
<name>A0AAW0FX62_9APHY</name>
<feature type="region of interest" description="Disordered" evidence="1">
    <location>
        <begin position="94"/>
        <end position="118"/>
    </location>
</feature>
<evidence type="ECO:0000313" key="2">
    <source>
        <dbReference type="EMBL" id="KAK7683689.1"/>
    </source>
</evidence>
<evidence type="ECO:0000256" key="1">
    <source>
        <dbReference type="SAM" id="MobiDB-lite"/>
    </source>
</evidence>
<accession>A0AAW0FX62</accession>
<organism evidence="2 3">
    <name type="scientific">Cerrena zonata</name>
    <dbReference type="NCBI Taxonomy" id="2478898"/>
    <lineage>
        <taxon>Eukaryota</taxon>
        <taxon>Fungi</taxon>
        <taxon>Dikarya</taxon>
        <taxon>Basidiomycota</taxon>
        <taxon>Agaricomycotina</taxon>
        <taxon>Agaricomycetes</taxon>
        <taxon>Polyporales</taxon>
        <taxon>Cerrenaceae</taxon>
        <taxon>Cerrena</taxon>
    </lineage>
</organism>
<gene>
    <name evidence="2" type="ORF">QCA50_013065</name>
</gene>
<dbReference type="Proteomes" id="UP001385951">
    <property type="component" value="Unassembled WGS sequence"/>
</dbReference>
<evidence type="ECO:0000313" key="3">
    <source>
        <dbReference type="Proteomes" id="UP001385951"/>
    </source>
</evidence>